<feature type="region of interest" description="Disordered" evidence="1">
    <location>
        <begin position="59"/>
        <end position="110"/>
    </location>
</feature>
<feature type="compositionally biased region" description="Basic and acidic residues" evidence="1">
    <location>
        <begin position="16"/>
        <end position="37"/>
    </location>
</feature>
<dbReference type="Proteomes" id="UP000235965">
    <property type="component" value="Unassembled WGS sequence"/>
</dbReference>
<gene>
    <name evidence="2" type="ORF">B7P43_G01899</name>
</gene>
<feature type="compositionally biased region" description="Basic and acidic residues" evidence="1">
    <location>
        <begin position="69"/>
        <end position="91"/>
    </location>
</feature>
<protein>
    <submittedName>
        <fullName evidence="2">Uncharacterized protein</fullName>
    </submittedName>
</protein>
<feature type="region of interest" description="Disordered" evidence="1">
    <location>
        <begin position="146"/>
        <end position="238"/>
    </location>
</feature>
<feature type="compositionally biased region" description="Polar residues" evidence="1">
    <location>
        <begin position="92"/>
        <end position="110"/>
    </location>
</feature>
<dbReference type="OrthoDB" id="10047816at2759"/>
<organism evidence="2 3">
    <name type="scientific">Cryptotermes secundus</name>
    <dbReference type="NCBI Taxonomy" id="105785"/>
    <lineage>
        <taxon>Eukaryota</taxon>
        <taxon>Metazoa</taxon>
        <taxon>Ecdysozoa</taxon>
        <taxon>Arthropoda</taxon>
        <taxon>Hexapoda</taxon>
        <taxon>Insecta</taxon>
        <taxon>Pterygota</taxon>
        <taxon>Neoptera</taxon>
        <taxon>Polyneoptera</taxon>
        <taxon>Dictyoptera</taxon>
        <taxon>Blattodea</taxon>
        <taxon>Blattoidea</taxon>
        <taxon>Termitoidae</taxon>
        <taxon>Kalotermitidae</taxon>
        <taxon>Cryptotermitinae</taxon>
        <taxon>Cryptotermes</taxon>
    </lineage>
</organism>
<feature type="compositionally biased region" description="Acidic residues" evidence="1">
    <location>
        <begin position="573"/>
        <end position="600"/>
    </location>
</feature>
<feature type="region of interest" description="Disordered" evidence="1">
    <location>
        <begin position="295"/>
        <end position="314"/>
    </location>
</feature>
<feature type="compositionally biased region" description="Basic and acidic residues" evidence="1">
    <location>
        <begin position="463"/>
        <end position="476"/>
    </location>
</feature>
<feature type="non-terminal residue" evidence="2">
    <location>
        <position position="641"/>
    </location>
</feature>
<accession>A0A2J7QID4</accession>
<feature type="compositionally biased region" description="Low complexity" evidence="1">
    <location>
        <begin position="610"/>
        <end position="621"/>
    </location>
</feature>
<dbReference type="EMBL" id="NEVH01013954">
    <property type="protein sequence ID" value="PNF28336.1"/>
    <property type="molecule type" value="Genomic_DNA"/>
</dbReference>
<comment type="caution">
    <text evidence="2">The sequence shown here is derived from an EMBL/GenBank/DDBJ whole genome shotgun (WGS) entry which is preliminary data.</text>
</comment>
<evidence type="ECO:0000313" key="2">
    <source>
        <dbReference type="EMBL" id="PNF28336.1"/>
    </source>
</evidence>
<proteinExistence type="predicted"/>
<feature type="compositionally biased region" description="Polar residues" evidence="1">
    <location>
        <begin position="146"/>
        <end position="162"/>
    </location>
</feature>
<reference evidence="2 3" key="1">
    <citation type="submission" date="2017-12" db="EMBL/GenBank/DDBJ databases">
        <title>Hemimetabolous genomes reveal molecular basis of termite eusociality.</title>
        <authorList>
            <person name="Harrison M.C."/>
            <person name="Jongepier E."/>
            <person name="Robertson H.M."/>
            <person name="Arning N."/>
            <person name="Bitard-Feildel T."/>
            <person name="Chao H."/>
            <person name="Childers C.P."/>
            <person name="Dinh H."/>
            <person name="Doddapaneni H."/>
            <person name="Dugan S."/>
            <person name="Gowin J."/>
            <person name="Greiner C."/>
            <person name="Han Y."/>
            <person name="Hu H."/>
            <person name="Hughes D.S.T."/>
            <person name="Huylmans A.-K."/>
            <person name="Kemena C."/>
            <person name="Kremer L.P.M."/>
            <person name="Lee S.L."/>
            <person name="Lopez-Ezquerra A."/>
            <person name="Mallet L."/>
            <person name="Monroy-Kuhn J.M."/>
            <person name="Moser A."/>
            <person name="Murali S.C."/>
            <person name="Muzny D.M."/>
            <person name="Otani S."/>
            <person name="Piulachs M.-D."/>
            <person name="Poelchau M."/>
            <person name="Qu J."/>
            <person name="Schaub F."/>
            <person name="Wada-Katsumata A."/>
            <person name="Worley K.C."/>
            <person name="Xie Q."/>
            <person name="Ylla G."/>
            <person name="Poulsen M."/>
            <person name="Gibbs R.A."/>
            <person name="Schal C."/>
            <person name="Richards S."/>
            <person name="Belles X."/>
            <person name="Korb J."/>
            <person name="Bornberg-Bauer E."/>
        </authorList>
    </citation>
    <scope>NUCLEOTIDE SEQUENCE [LARGE SCALE GENOMIC DNA]</scope>
    <source>
        <tissue evidence="2">Whole body</tissue>
    </source>
</reference>
<name>A0A2J7QID4_9NEOP</name>
<feature type="region of interest" description="Disordered" evidence="1">
    <location>
        <begin position="411"/>
        <end position="641"/>
    </location>
</feature>
<sequence length="641" mass="69115">MYSKQDADGDSGSGKDGFENEEIKYTASECDTKASPTEKEFNQVEILKNTTPVNKFTVHKDVTGTPKAQHRDKIEKDTSNKKLMEYLKITERNSSSQRPEIPLTSGQKNEQCSIPAWKKALIARTQASNASKAQSQIGMQQNCQLSPVSQVSNKDNTTTSNEKTLKAIVESRNENCESLLQDTKPPAILSTESCSNISEPETTEEDQIENTKSADADSLCGNSSPEKAALQSAKSDPAEKLEIQVTEGKKSAEALSADQNVKHFGKAEAENLNNAAVGLYSSKEKKNADERQILENKLKPIQPLSAGNDKSAETKLESVQLKHAERTHVGTAKATEATPKENKAKQPHATVANGTKAGELEMTKGKLKPPQRLPEQKSPPNMNLSKCETISETVGIETLAAKLKHVEKKDVNEPKTTIEPPVGKKVTTEIKPGGEKTIPAGESPVEELMSTETEMPANSPASVRDEERGEEPRNPELKTSAVEEELVGRSAASVGTKLKDSKPVPAGNEPKQTKTNPPEKKLMPVNAEVSSHLKSTGTLAAETGKPCVTSVVEEPDSASCAATAEPESKDTAEEISSEDEADSEEETDTETDDDGDDDGEEVRRLSQRASTSSSEDSGFDSLPTSVPGSPAYYKKDPNIKG</sequence>
<dbReference type="AlphaFoldDB" id="A0A2J7QID4"/>
<feature type="region of interest" description="Disordered" evidence="1">
    <location>
        <begin position="1"/>
        <end position="37"/>
    </location>
</feature>
<evidence type="ECO:0000313" key="3">
    <source>
        <dbReference type="Proteomes" id="UP000235965"/>
    </source>
</evidence>
<feature type="compositionally biased region" description="Basic and acidic residues" evidence="1">
    <location>
        <begin position="319"/>
        <end position="328"/>
    </location>
</feature>
<feature type="compositionally biased region" description="Polar residues" evidence="1">
    <location>
        <begin position="190"/>
        <end position="200"/>
    </location>
</feature>
<dbReference type="InParanoid" id="A0A2J7QID4"/>
<feature type="region of interest" description="Disordered" evidence="1">
    <location>
        <begin position="319"/>
        <end position="385"/>
    </location>
</feature>
<evidence type="ECO:0000256" key="1">
    <source>
        <dbReference type="SAM" id="MobiDB-lite"/>
    </source>
</evidence>
<keyword evidence="3" id="KW-1185">Reference proteome</keyword>
<feature type="compositionally biased region" description="Polar residues" evidence="1">
    <location>
        <begin position="528"/>
        <end position="538"/>
    </location>
</feature>
<feature type="compositionally biased region" description="Basic and acidic residues" evidence="1">
    <location>
        <begin position="163"/>
        <end position="175"/>
    </location>
</feature>